<gene>
    <name evidence="2" type="ORF">MG3_05497</name>
</gene>
<evidence type="ECO:0000313" key="3">
    <source>
        <dbReference type="Proteomes" id="UP000030161"/>
    </source>
</evidence>
<reference evidence="2 3" key="1">
    <citation type="submission" date="2013-12" db="EMBL/GenBank/DDBJ databases">
        <title>The Genome Sequence of Candida albicans P78048.</title>
        <authorList>
            <consortium name="The Broad Institute Genome Sequencing Platform"/>
            <consortium name="The Broad Institute Genome Sequencing Center for Infectious Disease"/>
            <person name="Cuomo C."/>
            <person name="Bennett R."/>
            <person name="Hirakawa M."/>
            <person name="Noverr M."/>
            <person name="Mitchell A."/>
            <person name="Young S.K."/>
            <person name="Zeng Q."/>
            <person name="Gargeya S."/>
            <person name="Fitzgerald M."/>
            <person name="Abouelleil A."/>
            <person name="Alvarado L."/>
            <person name="Berlin A.M."/>
            <person name="Chapman S.B."/>
            <person name="Dewar J."/>
            <person name="Goldberg J."/>
            <person name="Griggs A."/>
            <person name="Gujja S."/>
            <person name="Hansen M."/>
            <person name="Howarth C."/>
            <person name="Imamovic A."/>
            <person name="Larimer J."/>
            <person name="McCowan C."/>
            <person name="Murphy C."/>
            <person name="Pearson M."/>
            <person name="Priest M."/>
            <person name="Roberts A."/>
            <person name="Saif S."/>
            <person name="Shea T."/>
            <person name="Sykes S."/>
            <person name="Wortman J."/>
            <person name="Nusbaum C."/>
            <person name="Birren B."/>
        </authorList>
    </citation>
    <scope>NUCLEOTIDE SEQUENCE [LARGE SCALE GENOMIC DNA]</scope>
    <source>
        <strain evidence="2 3">P78048</strain>
    </source>
</reference>
<dbReference type="AlphaFoldDB" id="A0AB34PMY2"/>
<accession>A0AB34PMY2</accession>
<comment type="caution">
    <text evidence="2">The sequence shown here is derived from an EMBL/GenBank/DDBJ whole genome shotgun (WGS) entry which is preliminary data.</text>
</comment>
<keyword evidence="1" id="KW-0472">Membrane</keyword>
<keyword evidence="1" id="KW-1133">Transmembrane helix</keyword>
<sequence>MYTDRTLSPQKKSCSSEILLEVMSSGGGRVCVLCVLCAKIFSLSLSLSFFLSVVVVRRRPTQILFFFFFFFRFSELSGHSFKIPTQKDAKLPPVYHTYIKSI</sequence>
<name>A0AB34PMY2_CANAX</name>
<dbReference type="Proteomes" id="UP000030161">
    <property type="component" value="Unassembled WGS sequence"/>
</dbReference>
<keyword evidence="1" id="KW-0812">Transmembrane</keyword>
<evidence type="ECO:0000256" key="1">
    <source>
        <dbReference type="SAM" id="Phobius"/>
    </source>
</evidence>
<organism evidence="2 3">
    <name type="scientific">Candida albicans P78048</name>
    <dbReference type="NCBI Taxonomy" id="1094989"/>
    <lineage>
        <taxon>Eukaryota</taxon>
        <taxon>Fungi</taxon>
        <taxon>Dikarya</taxon>
        <taxon>Ascomycota</taxon>
        <taxon>Saccharomycotina</taxon>
        <taxon>Pichiomycetes</taxon>
        <taxon>Debaryomycetaceae</taxon>
        <taxon>Candida/Lodderomyces clade</taxon>
        <taxon>Candida</taxon>
    </lineage>
</organism>
<dbReference type="EMBL" id="AJIX01000042">
    <property type="protein sequence ID" value="KGR04371.1"/>
    <property type="molecule type" value="Genomic_DNA"/>
</dbReference>
<feature type="transmembrane region" description="Helical" evidence="1">
    <location>
        <begin position="30"/>
        <end position="51"/>
    </location>
</feature>
<feature type="non-terminal residue" evidence="2">
    <location>
        <position position="102"/>
    </location>
</feature>
<proteinExistence type="predicted"/>
<evidence type="ECO:0000313" key="2">
    <source>
        <dbReference type="EMBL" id="KGR04371.1"/>
    </source>
</evidence>
<protein>
    <submittedName>
        <fullName evidence="2">Uncharacterized protein</fullName>
    </submittedName>
</protein>